<keyword evidence="3 6" id="KW-1133">Transmembrane helix</keyword>
<evidence type="ECO:0000256" key="4">
    <source>
        <dbReference type="ARBA" id="ARBA00023136"/>
    </source>
</evidence>
<comment type="subcellular location">
    <subcellularLocation>
        <location evidence="1">Membrane</location>
        <topology evidence="1">Multi-pass membrane protein</topology>
    </subcellularLocation>
</comment>
<feature type="region of interest" description="Disordered" evidence="5">
    <location>
        <begin position="33"/>
        <end position="62"/>
    </location>
</feature>
<feature type="transmembrane region" description="Helical" evidence="6">
    <location>
        <begin position="234"/>
        <end position="267"/>
    </location>
</feature>
<evidence type="ECO:0000259" key="7">
    <source>
        <dbReference type="Pfam" id="PF05154"/>
    </source>
</evidence>
<evidence type="ECO:0000313" key="8">
    <source>
        <dbReference type="EMBL" id="BDE95153.1"/>
    </source>
</evidence>
<evidence type="ECO:0000313" key="9">
    <source>
        <dbReference type="Proteomes" id="UP001320544"/>
    </source>
</evidence>
<evidence type="ECO:0000256" key="5">
    <source>
        <dbReference type="SAM" id="MobiDB-lite"/>
    </source>
</evidence>
<name>A0ABN6MD68_9ACTN</name>
<feature type="compositionally biased region" description="Low complexity" evidence="5">
    <location>
        <begin position="52"/>
        <end position="62"/>
    </location>
</feature>
<evidence type="ECO:0000256" key="1">
    <source>
        <dbReference type="ARBA" id="ARBA00004141"/>
    </source>
</evidence>
<dbReference type="InterPro" id="IPR007829">
    <property type="entry name" value="TM2"/>
</dbReference>
<dbReference type="RefSeq" id="WP_244411609.1">
    <property type="nucleotide sequence ID" value="NZ_AP025564.1"/>
</dbReference>
<proteinExistence type="predicted"/>
<accession>A0ABN6MD68</accession>
<evidence type="ECO:0000256" key="2">
    <source>
        <dbReference type="ARBA" id="ARBA00022692"/>
    </source>
</evidence>
<feature type="transmembrane region" description="Helical" evidence="6">
    <location>
        <begin position="207"/>
        <end position="228"/>
    </location>
</feature>
<evidence type="ECO:0000256" key="3">
    <source>
        <dbReference type="ARBA" id="ARBA00022989"/>
    </source>
</evidence>
<dbReference type="Proteomes" id="UP001320544">
    <property type="component" value="Chromosome"/>
</dbReference>
<evidence type="ECO:0000256" key="6">
    <source>
        <dbReference type="SAM" id="Phobius"/>
    </source>
</evidence>
<feature type="compositionally biased region" description="Polar residues" evidence="5">
    <location>
        <begin position="106"/>
        <end position="116"/>
    </location>
</feature>
<feature type="domain" description="TM2" evidence="7">
    <location>
        <begin position="203"/>
        <end position="247"/>
    </location>
</feature>
<organism evidence="8 9">
    <name type="scientific">Raoultibacter timonensis</name>
    <dbReference type="NCBI Taxonomy" id="1907662"/>
    <lineage>
        <taxon>Bacteria</taxon>
        <taxon>Bacillati</taxon>
        <taxon>Actinomycetota</taxon>
        <taxon>Coriobacteriia</taxon>
        <taxon>Eggerthellales</taxon>
        <taxon>Eggerthellaceae</taxon>
        <taxon>Raoultibacter</taxon>
    </lineage>
</organism>
<keyword evidence="2 6" id="KW-0812">Transmembrane</keyword>
<keyword evidence="4 6" id="KW-0472">Membrane</keyword>
<keyword evidence="9" id="KW-1185">Reference proteome</keyword>
<reference evidence="8 9" key="1">
    <citation type="submission" date="2022-01" db="EMBL/GenBank/DDBJ databases">
        <title>Novel bile acid biosynthetic pathways are enriched in the microbiome of centenarians.</title>
        <authorList>
            <person name="Sato Y."/>
            <person name="Atarashi K."/>
            <person name="Plichta R.D."/>
            <person name="Arai Y."/>
            <person name="Sasajima S."/>
            <person name="Kearney M.S."/>
            <person name="Suda W."/>
            <person name="Takeshita K."/>
            <person name="Sasaki T."/>
            <person name="Okamoto S."/>
            <person name="Skelly N.A."/>
            <person name="Okamura Y."/>
            <person name="Vlamakis H."/>
            <person name="Li Y."/>
            <person name="Tanoue T."/>
            <person name="Takei H."/>
            <person name="Nittono H."/>
            <person name="Narushima S."/>
            <person name="Irie J."/>
            <person name="Itoh H."/>
            <person name="Moriya K."/>
            <person name="Sugiura Y."/>
            <person name="Suematsu M."/>
            <person name="Moritoki N."/>
            <person name="Shibata S."/>
            <person name="Littman R.D."/>
            <person name="Fischbach A.M."/>
            <person name="Uwamino Y."/>
            <person name="Inoue T."/>
            <person name="Honda A."/>
            <person name="Hattori M."/>
            <person name="Murai T."/>
            <person name="Xavier J.R."/>
            <person name="Hirose N."/>
            <person name="Honda K."/>
        </authorList>
    </citation>
    <scope>NUCLEOTIDE SEQUENCE [LARGE SCALE GENOMIC DNA]</scope>
    <source>
        <strain evidence="8 9">CE91-St30</strain>
    </source>
</reference>
<gene>
    <name evidence="8" type="ORF">CE91St30_04860</name>
</gene>
<feature type="region of interest" description="Disordered" evidence="5">
    <location>
        <begin position="81"/>
        <end position="156"/>
    </location>
</feature>
<dbReference type="SUPFAM" id="SSF81995">
    <property type="entry name" value="beta-sandwich domain of Sec23/24"/>
    <property type="match status" value="1"/>
</dbReference>
<dbReference type="Pfam" id="PF05154">
    <property type="entry name" value="TM2"/>
    <property type="match status" value="1"/>
</dbReference>
<dbReference type="EMBL" id="AP025564">
    <property type="protein sequence ID" value="BDE95153.1"/>
    <property type="molecule type" value="Genomic_DNA"/>
</dbReference>
<protein>
    <recommendedName>
        <fullName evidence="7">TM2 domain-containing protein</fullName>
    </recommendedName>
</protein>
<sequence length="285" mass="30317">MDTKDNDAKASISDEIAAAEAELRAAQEKLDAAKAKASLEEVPAPGAERPSDGGSAASAEAADGSFVEAVAVTSSPIELEAEPVSVPEANEQDPNWVPYAPAAEQAQATSPDSASSYADRGASQGSAYSYPGQAAPQEPVNPYAGPQQDAAQPQSGYYWQQPQQDAYSAYNTQYNQYGQPQNPYSVPPQQQYYQQPYAPVVASKDHVAAGLLAIFLGSLGIHKFYLGYNTAGFIMLAVTILGGLITLGLAAAVMGVIAFIEGILYLVKSQSEFEQIYVFNKREWF</sequence>